<dbReference type="AlphaFoldDB" id="A0A1V2I5X0"/>
<keyword evidence="1" id="KW-0812">Transmembrane</keyword>
<proteinExistence type="predicted"/>
<name>A0A1V2I5X0_9ACTN</name>
<protein>
    <submittedName>
        <fullName evidence="2">Uncharacterized protein</fullName>
    </submittedName>
</protein>
<sequence>MRRFGSNLASNLSARDGRHHLGVAALLCFLELLLLVSVEVLLIHVLMAVAIFGRDVVDACLRSGDPASSD</sequence>
<keyword evidence="1" id="KW-0472">Membrane</keyword>
<evidence type="ECO:0000256" key="1">
    <source>
        <dbReference type="SAM" id="Phobius"/>
    </source>
</evidence>
<accession>A0A1V2I5X0</accession>
<dbReference type="STRING" id="1834516.BL253_27830"/>
<dbReference type="Proteomes" id="UP000188929">
    <property type="component" value="Unassembled WGS sequence"/>
</dbReference>
<feature type="transmembrane region" description="Helical" evidence="1">
    <location>
        <begin position="21"/>
        <end position="52"/>
    </location>
</feature>
<comment type="caution">
    <text evidence="2">The sequence shown here is derived from an EMBL/GenBank/DDBJ whole genome shotgun (WGS) entry which is preliminary data.</text>
</comment>
<evidence type="ECO:0000313" key="3">
    <source>
        <dbReference type="Proteomes" id="UP000188929"/>
    </source>
</evidence>
<organism evidence="2 3">
    <name type="scientific">Pseudofrankia asymbiotica</name>
    <dbReference type="NCBI Taxonomy" id="1834516"/>
    <lineage>
        <taxon>Bacteria</taxon>
        <taxon>Bacillati</taxon>
        <taxon>Actinomycetota</taxon>
        <taxon>Actinomycetes</taxon>
        <taxon>Frankiales</taxon>
        <taxon>Frankiaceae</taxon>
        <taxon>Pseudofrankia</taxon>
    </lineage>
</organism>
<dbReference type="RefSeq" id="WP_076820353.1">
    <property type="nucleotide sequence ID" value="NZ_MOMC01000062.1"/>
</dbReference>
<keyword evidence="3" id="KW-1185">Reference proteome</keyword>
<dbReference type="EMBL" id="MOMC01000062">
    <property type="protein sequence ID" value="ONH25183.1"/>
    <property type="molecule type" value="Genomic_DNA"/>
</dbReference>
<reference evidence="3" key="1">
    <citation type="submission" date="2016-10" db="EMBL/GenBank/DDBJ databases">
        <title>Frankia sp. NRRL B-16386 Genome sequencing.</title>
        <authorList>
            <person name="Ghodhbane-Gtari F."/>
            <person name="Swanson E."/>
            <person name="Gueddou A."/>
            <person name="Hezbri K."/>
            <person name="Ktari K."/>
            <person name="Nouioui I."/>
            <person name="Morris K."/>
            <person name="Simpson S."/>
            <person name="Abebe-Akele F."/>
            <person name="Thomas K."/>
            <person name="Gtari M."/>
            <person name="Tisa L.S."/>
        </authorList>
    </citation>
    <scope>NUCLEOTIDE SEQUENCE [LARGE SCALE GENOMIC DNA]</scope>
    <source>
        <strain evidence="3">NRRL B-16386</strain>
    </source>
</reference>
<keyword evidence="1" id="KW-1133">Transmembrane helix</keyword>
<gene>
    <name evidence="2" type="ORF">BL253_27830</name>
</gene>
<evidence type="ECO:0000313" key="2">
    <source>
        <dbReference type="EMBL" id="ONH25183.1"/>
    </source>
</evidence>